<dbReference type="Proteomes" id="UP000532746">
    <property type="component" value="Unassembled WGS sequence"/>
</dbReference>
<sequence length="103" mass="11884">MWKNLPLEEIKQRYCEARRLMTPEERHYTGIHSLPPAQVWVKIDRSVAEPITVLVADRPELVPAALRVMRQYLQAHPLPSSAQEHPWALPLVFGSVYIACDQE</sequence>
<proteinExistence type="predicted"/>
<name>A0A7W9T083_9BACT</name>
<dbReference type="EMBL" id="JACHGG010000002">
    <property type="protein sequence ID" value="MBB6059035.1"/>
    <property type="molecule type" value="Genomic_DNA"/>
</dbReference>
<evidence type="ECO:0000313" key="1">
    <source>
        <dbReference type="EMBL" id="MBB6059035.1"/>
    </source>
</evidence>
<protein>
    <submittedName>
        <fullName evidence="1">Uncharacterized protein</fullName>
    </submittedName>
</protein>
<organism evidence="1 2">
    <name type="scientific">Hymenobacter luteus</name>
    <dbReference type="NCBI Taxonomy" id="1411122"/>
    <lineage>
        <taxon>Bacteria</taxon>
        <taxon>Pseudomonadati</taxon>
        <taxon>Bacteroidota</taxon>
        <taxon>Cytophagia</taxon>
        <taxon>Cytophagales</taxon>
        <taxon>Hymenobacteraceae</taxon>
        <taxon>Hymenobacter</taxon>
    </lineage>
</organism>
<evidence type="ECO:0000313" key="2">
    <source>
        <dbReference type="Proteomes" id="UP000532746"/>
    </source>
</evidence>
<dbReference type="AlphaFoldDB" id="A0A7W9T083"/>
<reference evidence="1 2" key="1">
    <citation type="submission" date="2020-08" db="EMBL/GenBank/DDBJ databases">
        <title>Genomic Encyclopedia of Type Strains, Phase IV (KMG-IV): sequencing the most valuable type-strain genomes for metagenomic binning, comparative biology and taxonomic classification.</title>
        <authorList>
            <person name="Goeker M."/>
        </authorList>
    </citation>
    <scope>NUCLEOTIDE SEQUENCE [LARGE SCALE GENOMIC DNA]</scope>
    <source>
        <strain evidence="1 2">DSM 26718</strain>
    </source>
</reference>
<dbReference type="RefSeq" id="WP_183402820.1">
    <property type="nucleotide sequence ID" value="NZ_JACHGG010000002.1"/>
</dbReference>
<comment type="caution">
    <text evidence="1">The sequence shown here is derived from an EMBL/GenBank/DDBJ whole genome shotgun (WGS) entry which is preliminary data.</text>
</comment>
<keyword evidence="2" id="KW-1185">Reference proteome</keyword>
<accession>A0A7W9T083</accession>
<gene>
    <name evidence="1" type="ORF">HNQ93_001881</name>
</gene>